<protein>
    <submittedName>
        <fullName evidence="1">Unnamed protein product</fullName>
    </submittedName>
</protein>
<gene>
    <name evidence="1" type="ORF">Amon01_000571900</name>
</gene>
<comment type="caution">
    <text evidence="1">The sequence shown here is derived from an EMBL/GenBank/DDBJ whole genome shotgun (WGS) entry which is preliminary data.</text>
</comment>
<dbReference type="AlphaFoldDB" id="A0A9W7DLP3"/>
<evidence type="ECO:0000313" key="1">
    <source>
        <dbReference type="EMBL" id="GMG39898.1"/>
    </source>
</evidence>
<keyword evidence="2" id="KW-1185">Reference proteome</keyword>
<reference evidence="1" key="1">
    <citation type="submission" date="2023-04" db="EMBL/GenBank/DDBJ databases">
        <title>Ambrosiozyma monospora NBRC 1965.</title>
        <authorList>
            <person name="Ichikawa N."/>
            <person name="Sato H."/>
            <person name="Tonouchi N."/>
        </authorList>
    </citation>
    <scope>NUCLEOTIDE SEQUENCE</scope>
    <source>
        <strain evidence="1">NBRC 1965</strain>
    </source>
</reference>
<dbReference type="Proteomes" id="UP001165063">
    <property type="component" value="Unassembled WGS sequence"/>
</dbReference>
<dbReference type="EMBL" id="BSXU01003278">
    <property type="protein sequence ID" value="GMG39898.1"/>
    <property type="molecule type" value="Genomic_DNA"/>
</dbReference>
<accession>A0A9W7DLP3</accession>
<sequence>MSQGNTPVGETNLNFTEREKQIVATATLPTMAIPPNSHAMTPQDIRFNLMLDNMMENFRQALADLTTEVINLALAQEKAKMVKKVDGLQQQQEKDGSTTIDNNKLPLRMIQNNEHHNKEVINSAKLTTIPPRELENNKHRPKEIINTVPLSSPSTSIKNNEHQHEEVTNLLSLDTPTKTLIKDEQNTIKQTNEIQLIIPPPHGSVQFQSEPTSTLTLIKDEQDTIKQTNGIQLIIPPPHVSVQFQSEAESTLNLIRGKLNNRHQTKTVDNITDPPPLRQYKEVHSLSRMIDNHIYQPKEVVSNFTSLPPPHIKKT</sequence>
<proteinExistence type="predicted"/>
<name>A0A9W7DLP3_AMBMO</name>
<evidence type="ECO:0000313" key="2">
    <source>
        <dbReference type="Proteomes" id="UP001165063"/>
    </source>
</evidence>
<organism evidence="1 2">
    <name type="scientific">Ambrosiozyma monospora</name>
    <name type="common">Yeast</name>
    <name type="synonym">Endomycopsis monosporus</name>
    <dbReference type="NCBI Taxonomy" id="43982"/>
    <lineage>
        <taxon>Eukaryota</taxon>
        <taxon>Fungi</taxon>
        <taxon>Dikarya</taxon>
        <taxon>Ascomycota</taxon>
        <taxon>Saccharomycotina</taxon>
        <taxon>Pichiomycetes</taxon>
        <taxon>Pichiales</taxon>
        <taxon>Pichiaceae</taxon>
        <taxon>Ambrosiozyma</taxon>
    </lineage>
</organism>